<dbReference type="Gene3D" id="3.30.450.40">
    <property type="match status" value="1"/>
</dbReference>
<dbReference type="InterPro" id="IPR036890">
    <property type="entry name" value="HATPase_C_sf"/>
</dbReference>
<evidence type="ECO:0000313" key="5">
    <source>
        <dbReference type="Proteomes" id="UP001183648"/>
    </source>
</evidence>
<feature type="region of interest" description="Disordered" evidence="2">
    <location>
        <begin position="155"/>
        <end position="191"/>
    </location>
</feature>
<keyword evidence="1" id="KW-0723">Serine/threonine-protein kinase</keyword>
<dbReference type="CDD" id="cd16936">
    <property type="entry name" value="HATPase_RsbW-like"/>
    <property type="match status" value="1"/>
</dbReference>
<organism evidence="4 5">
    <name type="scientific">Nocardioides marmoribigeumensis</name>
    <dbReference type="NCBI Taxonomy" id="433649"/>
    <lineage>
        <taxon>Bacteria</taxon>
        <taxon>Bacillati</taxon>
        <taxon>Actinomycetota</taxon>
        <taxon>Actinomycetes</taxon>
        <taxon>Propionibacteriales</taxon>
        <taxon>Nocardioidaceae</taxon>
        <taxon>Nocardioides</taxon>
    </lineage>
</organism>
<keyword evidence="1" id="KW-0808">Transferase</keyword>
<keyword evidence="5" id="KW-1185">Reference proteome</keyword>
<name>A0ABU2BW40_9ACTN</name>
<evidence type="ECO:0000256" key="1">
    <source>
        <dbReference type="ARBA" id="ARBA00022527"/>
    </source>
</evidence>
<proteinExistence type="predicted"/>
<reference evidence="4 5" key="1">
    <citation type="submission" date="2023-07" db="EMBL/GenBank/DDBJ databases">
        <title>Sequencing the genomes of 1000 actinobacteria strains.</title>
        <authorList>
            <person name="Klenk H.-P."/>
        </authorList>
    </citation>
    <scope>NUCLEOTIDE SEQUENCE [LARGE SCALE GENOMIC DNA]</scope>
    <source>
        <strain evidence="4 5">DSM 19426</strain>
    </source>
</reference>
<evidence type="ECO:0000313" key="4">
    <source>
        <dbReference type="EMBL" id="MDR7362234.1"/>
    </source>
</evidence>
<dbReference type="InterPro" id="IPR029016">
    <property type="entry name" value="GAF-like_dom_sf"/>
</dbReference>
<dbReference type="Proteomes" id="UP001183648">
    <property type="component" value="Unassembled WGS sequence"/>
</dbReference>
<dbReference type="PANTHER" id="PTHR35526:SF3">
    <property type="entry name" value="ANTI-SIGMA-F FACTOR RSBW"/>
    <property type="match status" value="1"/>
</dbReference>
<dbReference type="SUPFAM" id="SSF55874">
    <property type="entry name" value="ATPase domain of HSP90 chaperone/DNA topoisomerase II/histidine kinase"/>
    <property type="match status" value="1"/>
</dbReference>
<dbReference type="SUPFAM" id="SSF55781">
    <property type="entry name" value="GAF domain-like"/>
    <property type="match status" value="1"/>
</dbReference>
<dbReference type="Gene3D" id="3.30.565.10">
    <property type="entry name" value="Histidine kinase-like ATPase, C-terminal domain"/>
    <property type="match status" value="1"/>
</dbReference>
<comment type="caution">
    <text evidence="4">The sequence shown here is derived from an EMBL/GenBank/DDBJ whole genome shotgun (WGS) entry which is preliminary data.</text>
</comment>
<dbReference type="InterPro" id="IPR003594">
    <property type="entry name" value="HATPase_dom"/>
</dbReference>
<dbReference type="RefSeq" id="WP_310301439.1">
    <property type="nucleotide sequence ID" value="NZ_BAAAPS010000008.1"/>
</dbReference>
<gene>
    <name evidence="4" type="ORF">J2S63_001787</name>
</gene>
<keyword evidence="1" id="KW-0418">Kinase</keyword>
<accession>A0ABU2BW40</accession>
<feature type="domain" description="Histidine kinase/HSP90-like ATPase" evidence="3">
    <location>
        <begin position="187"/>
        <end position="284"/>
    </location>
</feature>
<dbReference type="PANTHER" id="PTHR35526">
    <property type="entry name" value="ANTI-SIGMA-F FACTOR RSBW-RELATED"/>
    <property type="match status" value="1"/>
</dbReference>
<dbReference type="Pfam" id="PF13581">
    <property type="entry name" value="HATPase_c_2"/>
    <property type="match status" value="1"/>
</dbReference>
<dbReference type="EMBL" id="JAVDYG010000001">
    <property type="protein sequence ID" value="MDR7362234.1"/>
    <property type="molecule type" value="Genomic_DNA"/>
</dbReference>
<dbReference type="InterPro" id="IPR050267">
    <property type="entry name" value="Anti-sigma-factor_SerPK"/>
</dbReference>
<evidence type="ECO:0000259" key="3">
    <source>
        <dbReference type="Pfam" id="PF13581"/>
    </source>
</evidence>
<evidence type="ECO:0000256" key="2">
    <source>
        <dbReference type="SAM" id="MobiDB-lite"/>
    </source>
</evidence>
<protein>
    <submittedName>
        <fullName evidence="4">Anti-sigma regulatory factor (Ser/Thr protein kinase)</fullName>
    </submittedName>
</protein>
<sequence length="305" mass="32285">MTSARPADRAGPSALDRVAQRALERLVALPDVTRAGFAVSEGGRRQLLFTATDRGDEGGSFEWCRIDAAWEVPLNGAARDGELVAGTLEELEPRFPSFVGGQADTGIRYVAAAPVSYDGEHLGGFVLYFDRVQQGGPQLVAGLVDLGRSIGKDLATTRHEQRRRAPARAARAGRGPGAVLSASHEMPGEPGAVGHARRFLRTVLEDWGLDAGLVGDAVLCLDELATNALVHTHGGCRVHVTLAGRVLRVRVADHGGLGPIRVAPTPPETAAHGRGLEIVGALASRSGRDPVECLAWFELDLPERT</sequence>